<name>A0A8H3QGW4_9GLOM</name>
<protein>
    <submittedName>
        <fullName evidence="2">Uncharacterized protein</fullName>
    </submittedName>
</protein>
<accession>A0A8H3QGW4</accession>
<gene>
    <name evidence="2" type="ORF">RCL2_000614000</name>
</gene>
<keyword evidence="1" id="KW-0175">Coiled coil</keyword>
<evidence type="ECO:0000313" key="2">
    <source>
        <dbReference type="EMBL" id="GES78831.1"/>
    </source>
</evidence>
<dbReference type="AlphaFoldDB" id="A0A8H3QGW4"/>
<dbReference type="EMBL" id="BLAL01000040">
    <property type="protein sequence ID" value="GES78831.1"/>
    <property type="molecule type" value="Genomic_DNA"/>
</dbReference>
<proteinExistence type="predicted"/>
<evidence type="ECO:0000256" key="1">
    <source>
        <dbReference type="SAM" id="Coils"/>
    </source>
</evidence>
<sequence>MIYLEKKILLEKLEKILNLIIFVSTILVEEEVAEVSKLEVEEEVEQLEEVEEVEETDRERSGYKLMIY</sequence>
<feature type="coiled-coil region" evidence="1">
    <location>
        <begin position="30"/>
        <end position="60"/>
    </location>
</feature>
<comment type="caution">
    <text evidence="2">The sequence shown here is derived from an EMBL/GenBank/DDBJ whole genome shotgun (WGS) entry which is preliminary data.</text>
</comment>
<evidence type="ECO:0000313" key="3">
    <source>
        <dbReference type="Proteomes" id="UP000615446"/>
    </source>
</evidence>
<dbReference type="Proteomes" id="UP000615446">
    <property type="component" value="Unassembled WGS sequence"/>
</dbReference>
<organism evidence="2 3">
    <name type="scientific">Rhizophagus clarus</name>
    <dbReference type="NCBI Taxonomy" id="94130"/>
    <lineage>
        <taxon>Eukaryota</taxon>
        <taxon>Fungi</taxon>
        <taxon>Fungi incertae sedis</taxon>
        <taxon>Mucoromycota</taxon>
        <taxon>Glomeromycotina</taxon>
        <taxon>Glomeromycetes</taxon>
        <taxon>Glomerales</taxon>
        <taxon>Glomeraceae</taxon>
        <taxon>Rhizophagus</taxon>
    </lineage>
</organism>
<reference evidence="2" key="1">
    <citation type="submission" date="2019-10" db="EMBL/GenBank/DDBJ databases">
        <title>Conservation and host-specific expression of non-tandemly repeated heterogenous ribosome RNA gene in arbuscular mycorrhizal fungi.</title>
        <authorList>
            <person name="Maeda T."/>
            <person name="Kobayashi Y."/>
            <person name="Nakagawa T."/>
            <person name="Ezawa T."/>
            <person name="Yamaguchi K."/>
            <person name="Bino T."/>
            <person name="Nishimoto Y."/>
            <person name="Shigenobu S."/>
            <person name="Kawaguchi M."/>
        </authorList>
    </citation>
    <scope>NUCLEOTIDE SEQUENCE</scope>
    <source>
        <strain evidence="2">HR1</strain>
    </source>
</reference>